<feature type="signal peptide" evidence="2">
    <location>
        <begin position="1"/>
        <end position="30"/>
    </location>
</feature>
<dbReference type="AlphaFoldDB" id="A0AAD9Z0I9"/>
<proteinExistence type="predicted"/>
<protein>
    <submittedName>
        <fullName evidence="3">Uncharacterized protein</fullName>
    </submittedName>
</protein>
<evidence type="ECO:0000313" key="4">
    <source>
        <dbReference type="Proteomes" id="UP001276659"/>
    </source>
</evidence>
<evidence type="ECO:0000313" key="3">
    <source>
        <dbReference type="EMBL" id="KAK3169276.1"/>
    </source>
</evidence>
<evidence type="ECO:0000256" key="1">
    <source>
        <dbReference type="SAM" id="MobiDB-lite"/>
    </source>
</evidence>
<comment type="caution">
    <text evidence="3">The sequence shown here is derived from an EMBL/GenBank/DDBJ whole genome shotgun (WGS) entry which is preliminary data.</text>
</comment>
<organism evidence="3 4">
    <name type="scientific">Lepraria neglecta</name>
    <dbReference type="NCBI Taxonomy" id="209136"/>
    <lineage>
        <taxon>Eukaryota</taxon>
        <taxon>Fungi</taxon>
        <taxon>Dikarya</taxon>
        <taxon>Ascomycota</taxon>
        <taxon>Pezizomycotina</taxon>
        <taxon>Lecanoromycetes</taxon>
        <taxon>OSLEUM clade</taxon>
        <taxon>Lecanoromycetidae</taxon>
        <taxon>Lecanorales</taxon>
        <taxon>Lecanorineae</taxon>
        <taxon>Stereocaulaceae</taxon>
        <taxon>Lepraria</taxon>
    </lineage>
</organism>
<dbReference type="EMBL" id="JASNWA010000009">
    <property type="protein sequence ID" value="KAK3169276.1"/>
    <property type="molecule type" value="Genomic_DNA"/>
</dbReference>
<keyword evidence="4" id="KW-1185">Reference proteome</keyword>
<gene>
    <name evidence="3" type="ORF">OEA41_008659</name>
</gene>
<dbReference type="Proteomes" id="UP001276659">
    <property type="component" value="Unassembled WGS sequence"/>
</dbReference>
<evidence type="ECO:0000256" key="2">
    <source>
        <dbReference type="SAM" id="SignalP"/>
    </source>
</evidence>
<feature type="region of interest" description="Disordered" evidence="1">
    <location>
        <begin position="327"/>
        <end position="347"/>
    </location>
</feature>
<sequence length="347" mass="37780">MFPGKVSFNTTSSFILQILLSLTISKSATSTLLPNSPNTIDYVATTSNTTLVDGVDSRFDVGYTFDTPVLPITPCLMNALAAVRELAVGDFTGNLTPKTYRLTDYPSVSIVTDTTSSSETIETRFVIWGIWKGIRHVVLSGKFRNVLFTLNWKGAVVGYVMVVRSGAVLGIARSNNSQIISQRSDALSISNTTANLPQINNSVVITDPVDEAKLEVSLTLTGQVFTIYEVFSTVLAALANLAEAPKDQRLRYISLSPDYYDTTLAIFDPRESPQTSSPILNCEETLMAMAMIPRYMVQRSEFREVVLSIRVDGVLIGKGFMSRGRVGNGTSPSLSEKSMSRAAPGEQ</sequence>
<name>A0AAD9Z0I9_9LECA</name>
<reference evidence="3" key="1">
    <citation type="submission" date="2022-11" db="EMBL/GenBank/DDBJ databases">
        <title>Chromosomal genome sequence assembly and mating type (MAT) locus characterization of the leprose asexual lichenized fungus Lepraria neglecta (Nyl.) Erichsen.</title>
        <authorList>
            <person name="Allen J.L."/>
            <person name="Pfeffer B."/>
        </authorList>
    </citation>
    <scope>NUCLEOTIDE SEQUENCE</scope>
    <source>
        <strain evidence="3">Allen 5258</strain>
    </source>
</reference>
<keyword evidence="2" id="KW-0732">Signal</keyword>
<feature type="chain" id="PRO_5042008281" evidence="2">
    <location>
        <begin position="31"/>
        <end position="347"/>
    </location>
</feature>
<feature type="compositionally biased region" description="Polar residues" evidence="1">
    <location>
        <begin position="328"/>
        <end position="337"/>
    </location>
</feature>
<accession>A0AAD9Z0I9</accession>